<dbReference type="Pfam" id="PF00005">
    <property type="entry name" value="ABC_tran"/>
    <property type="match status" value="1"/>
</dbReference>
<comment type="subcellular location">
    <subcellularLocation>
        <location evidence="1">Cell membrane</location>
        <topology evidence="1">Multi-pass membrane protein</topology>
    </subcellularLocation>
</comment>
<gene>
    <name evidence="8" type="ORF">SAMN04488518_111144</name>
</gene>
<evidence type="ECO:0000259" key="6">
    <source>
        <dbReference type="PROSITE" id="PS50893"/>
    </source>
</evidence>
<keyword evidence="3 5" id="KW-1133">Transmembrane helix</keyword>
<dbReference type="Proteomes" id="UP000199598">
    <property type="component" value="Unassembled WGS sequence"/>
</dbReference>
<proteinExistence type="predicted"/>
<dbReference type="GO" id="GO:0005524">
    <property type="term" value="F:ATP binding"/>
    <property type="evidence" value="ECO:0007669"/>
    <property type="project" value="UniProtKB-KW"/>
</dbReference>
<protein>
    <submittedName>
        <fullName evidence="8">ABC transport system ATP-binding protein</fullName>
    </submittedName>
</protein>
<evidence type="ECO:0000256" key="2">
    <source>
        <dbReference type="ARBA" id="ARBA00022692"/>
    </source>
</evidence>
<evidence type="ECO:0000256" key="4">
    <source>
        <dbReference type="ARBA" id="ARBA00023136"/>
    </source>
</evidence>
<feature type="transmembrane region" description="Helical" evidence="5">
    <location>
        <begin position="63"/>
        <end position="87"/>
    </location>
</feature>
<keyword evidence="4 5" id="KW-0472">Membrane</keyword>
<dbReference type="InterPro" id="IPR027417">
    <property type="entry name" value="P-loop_NTPase"/>
</dbReference>
<dbReference type="PROSITE" id="PS50929">
    <property type="entry name" value="ABC_TM1F"/>
    <property type="match status" value="1"/>
</dbReference>
<dbReference type="InterPro" id="IPR039421">
    <property type="entry name" value="Type_1_exporter"/>
</dbReference>
<dbReference type="SUPFAM" id="SSF90123">
    <property type="entry name" value="ABC transporter transmembrane region"/>
    <property type="match status" value="1"/>
</dbReference>
<feature type="transmembrane region" description="Helical" evidence="5">
    <location>
        <begin position="266"/>
        <end position="293"/>
    </location>
</feature>
<dbReference type="InterPro" id="IPR011527">
    <property type="entry name" value="ABC1_TM_dom"/>
</dbReference>
<evidence type="ECO:0000256" key="3">
    <source>
        <dbReference type="ARBA" id="ARBA00022989"/>
    </source>
</evidence>
<evidence type="ECO:0000256" key="1">
    <source>
        <dbReference type="ARBA" id="ARBA00004651"/>
    </source>
</evidence>
<feature type="transmembrane region" description="Helical" evidence="5">
    <location>
        <begin position="16"/>
        <end position="35"/>
    </location>
</feature>
<keyword evidence="8" id="KW-0067">ATP-binding</keyword>
<dbReference type="PANTHER" id="PTHR43394:SF1">
    <property type="entry name" value="ATP-BINDING CASSETTE SUB-FAMILY B MEMBER 10, MITOCHONDRIAL"/>
    <property type="match status" value="1"/>
</dbReference>
<evidence type="ECO:0000313" key="8">
    <source>
        <dbReference type="EMBL" id="SFK91482.1"/>
    </source>
</evidence>
<evidence type="ECO:0000256" key="5">
    <source>
        <dbReference type="SAM" id="Phobius"/>
    </source>
</evidence>
<dbReference type="PANTHER" id="PTHR43394">
    <property type="entry name" value="ATP-DEPENDENT PERMEASE MDL1, MITOCHONDRIAL"/>
    <property type="match status" value="1"/>
</dbReference>
<dbReference type="SUPFAM" id="SSF52540">
    <property type="entry name" value="P-loop containing nucleoside triphosphate hydrolases"/>
    <property type="match status" value="1"/>
</dbReference>
<dbReference type="InterPro" id="IPR003439">
    <property type="entry name" value="ABC_transporter-like_ATP-bd"/>
</dbReference>
<accession>A0A1I4DDB4</accession>
<dbReference type="PROSITE" id="PS50893">
    <property type="entry name" value="ABC_TRANSPORTER_2"/>
    <property type="match status" value="1"/>
</dbReference>
<dbReference type="EMBL" id="FOSK01000011">
    <property type="protein sequence ID" value="SFK91482.1"/>
    <property type="molecule type" value="Genomic_DNA"/>
</dbReference>
<organism evidence="8 9">
    <name type="scientific">Pseudovibrio ascidiaceicola</name>
    <dbReference type="NCBI Taxonomy" id="285279"/>
    <lineage>
        <taxon>Bacteria</taxon>
        <taxon>Pseudomonadati</taxon>
        <taxon>Pseudomonadota</taxon>
        <taxon>Alphaproteobacteria</taxon>
        <taxon>Hyphomicrobiales</taxon>
        <taxon>Stappiaceae</taxon>
        <taxon>Pseudovibrio</taxon>
    </lineage>
</organism>
<dbReference type="Gene3D" id="3.40.50.300">
    <property type="entry name" value="P-loop containing nucleotide triphosphate hydrolases"/>
    <property type="match status" value="2"/>
</dbReference>
<comment type="caution">
    <text evidence="8">The sequence shown here is derived from an EMBL/GenBank/DDBJ whole genome shotgun (WGS) entry which is preliminary data.</text>
</comment>
<feature type="domain" description="ABC transporter" evidence="6">
    <location>
        <begin position="347"/>
        <end position="641"/>
    </location>
</feature>
<dbReference type="Pfam" id="PF00664">
    <property type="entry name" value="ABC_membrane"/>
    <property type="match status" value="1"/>
</dbReference>
<evidence type="ECO:0000259" key="7">
    <source>
        <dbReference type="PROSITE" id="PS50929"/>
    </source>
</evidence>
<dbReference type="InterPro" id="IPR036640">
    <property type="entry name" value="ABC1_TM_sf"/>
</dbReference>
<reference evidence="8 9" key="1">
    <citation type="submission" date="2016-10" db="EMBL/GenBank/DDBJ databases">
        <authorList>
            <person name="Varghese N."/>
            <person name="Submissions S."/>
        </authorList>
    </citation>
    <scope>NUCLEOTIDE SEQUENCE [LARGE SCALE GENOMIC DNA]</scope>
    <source>
        <strain evidence="8 9">DSM 16392</strain>
    </source>
</reference>
<dbReference type="RefSeq" id="WP_093522109.1">
    <property type="nucleotide sequence ID" value="NZ_FOSK01000011.1"/>
</dbReference>
<dbReference type="Gene3D" id="1.20.1560.10">
    <property type="entry name" value="ABC transporter type 1, transmembrane domain"/>
    <property type="match status" value="1"/>
</dbReference>
<sequence length="863" mass="97943">MEKSLFQFIWKNSSRYQVAILLVTILSYPVSYILLDLPKTITNEAIQGSNFPVELFGVQLGQIQYLAVLCILFLVLVVVSNCIKLYLNVYKGRLGERMLRQLRFELFQRVLRFRLPHFKKVSSGEIIPMITAEVEDVGGFVGEAFALPAYQGGMLVVQVGFIFMQDPLLGLAAISLYPVQGYIIPKLQQKVVRLSRQRVKNVRVIADKVGESISGISEIHSNDTSAWHSADLSDRLYRNFRIRFDIYNRKYFIKFVNNFMNQLTPFFFYFIGGYLVIKGQLSIGALIAVIAAYKDLAGPWKELLAYYQMTADVSVKYQTVVENFDPPDLYDKQRLLDDESLVLKGPLTLDKLGLSGVGTGQEVHGVSLKVEPGKPLAISGVDGSGRAELLQMAAGLLSPTSGSVSVNQTSFENMSESTLGRQIAYVGGHLHVWTGTIRDNLFYGLRHRPQEKVEYEGSDLRKRQRQLKEAAMTLNPYFDLKARWEDYELADAGSMQELEDKALELCKLAGFSRDLYLLGVETVINPTETEELNGGLMPKLVEARKALREKIQNDVKLQNLVEFWDPEKFNMSANLAQNLFFASPKEHFMTIEHVPNDPQISAFLKETGFDVLLTDIGLQIAKTMVELFADVSADSELLNRYSFISREDLPEFARIVNEQKGEQRRKRLKDVDRARLIALALKLIPAKHRLGVLDDDMRDKVVAARAKFMETVGRDNERFEFFDPDTYLTTLSIEDNLVFGHARLDRRDARQKIQQVLQELVRERDLIGPIRRAAFDYQVGVAGAKLSSHQRRLICLVRALLKNAHIYVLDETANSVSETDKTLREDLRKLMSDKILMFGVSNESVAEEFSTTVHLENGRVIER</sequence>
<keyword evidence="8" id="KW-0547">Nucleotide-binding</keyword>
<keyword evidence="9" id="KW-1185">Reference proteome</keyword>
<name>A0A1I4DDB4_9HYPH</name>
<keyword evidence="2 5" id="KW-0812">Transmembrane</keyword>
<feature type="domain" description="ABC transmembrane type-1" evidence="7">
    <location>
        <begin position="39"/>
        <end position="312"/>
    </location>
</feature>
<dbReference type="CDD" id="cd07346">
    <property type="entry name" value="ABC_6TM_exporters"/>
    <property type="match status" value="1"/>
</dbReference>
<evidence type="ECO:0000313" key="9">
    <source>
        <dbReference type="Proteomes" id="UP000199598"/>
    </source>
</evidence>